<comment type="caution">
    <text evidence="2">The sequence shown here is derived from an EMBL/GenBank/DDBJ whole genome shotgun (WGS) entry which is preliminary data.</text>
</comment>
<gene>
    <name evidence="2" type="ORF">AAFF_G00273700</name>
</gene>
<dbReference type="Proteomes" id="UP001221898">
    <property type="component" value="Unassembled WGS sequence"/>
</dbReference>
<dbReference type="EMBL" id="JAINUG010000038">
    <property type="protein sequence ID" value="KAJ8407513.1"/>
    <property type="molecule type" value="Genomic_DNA"/>
</dbReference>
<accession>A0AAD7SRX3</accession>
<evidence type="ECO:0000256" key="1">
    <source>
        <dbReference type="SAM" id="MobiDB-lite"/>
    </source>
</evidence>
<evidence type="ECO:0000313" key="3">
    <source>
        <dbReference type="Proteomes" id="UP001221898"/>
    </source>
</evidence>
<feature type="region of interest" description="Disordered" evidence="1">
    <location>
        <begin position="128"/>
        <end position="180"/>
    </location>
</feature>
<protein>
    <submittedName>
        <fullName evidence="2">Uncharacterized protein</fullName>
    </submittedName>
</protein>
<keyword evidence="3" id="KW-1185">Reference proteome</keyword>
<evidence type="ECO:0000313" key="2">
    <source>
        <dbReference type="EMBL" id="KAJ8407513.1"/>
    </source>
</evidence>
<name>A0AAD7SRX3_9TELE</name>
<feature type="compositionally biased region" description="Pro residues" evidence="1">
    <location>
        <begin position="168"/>
        <end position="180"/>
    </location>
</feature>
<proteinExistence type="predicted"/>
<sequence length="180" mass="19526">MLRKSGTVRRRRLPCSPHGCLYQRVDIGLMALPEGVPFGDVIGHRRGVVLCLPSSRLLFSFGTRVAMIVSHPPRSLDCGSCFESSSQTSPTSYSWQPFQRDAVIFSVIAFNGLREGRAPKQLRISAALKGGTRESGSRPSGVHKDSSYTTASPYRRMPRSFLAQLAGLPPPSPACPRGPG</sequence>
<feature type="compositionally biased region" description="Basic and acidic residues" evidence="1">
    <location>
        <begin position="131"/>
        <end position="146"/>
    </location>
</feature>
<dbReference type="AlphaFoldDB" id="A0AAD7SRX3"/>
<organism evidence="2 3">
    <name type="scientific">Aldrovandia affinis</name>
    <dbReference type="NCBI Taxonomy" id="143900"/>
    <lineage>
        <taxon>Eukaryota</taxon>
        <taxon>Metazoa</taxon>
        <taxon>Chordata</taxon>
        <taxon>Craniata</taxon>
        <taxon>Vertebrata</taxon>
        <taxon>Euteleostomi</taxon>
        <taxon>Actinopterygii</taxon>
        <taxon>Neopterygii</taxon>
        <taxon>Teleostei</taxon>
        <taxon>Notacanthiformes</taxon>
        <taxon>Halosauridae</taxon>
        <taxon>Aldrovandia</taxon>
    </lineage>
</organism>
<reference evidence="2" key="1">
    <citation type="journal article" date="2023" name="Science">
        <title>Genome structures resolve the early diversification of teleost fishes.</title>
        <authorList>
            <person name="Parey E."/>
            <person name="Louis A."/>
            <person name="Montfort J."/>
            <person name="Bouchez O."/>
            <person name="Roques C."/>
            <person name="Iampietro C."/>
            <person name="Lluch J."/>
            <person name="Castinel A."/>
            <person name="Donnadieu C."/>
            <person name="Desvignes T."/>
            <person name="Floi Bucao C."/>
            <person name="Jouanno E."/>
            <person name="Wen M."/>
            <person name="Mejri S."/>
            <person name="Dirks R."/>
            <person name="Jansen H."/>
            <person name="Henkel C."/>
            <person name="Chen W.J."/>
            <person name="Zahm M."/>
            <person name="Cabau C."/>
            <person name="Klopp C."/>
            <person name="Thompson A.W."/>
            <person name="Robinson-Rechavi M."/>
            <person name="Braasch I."/>
            <person name="Lecointre G."/>
            <person name="Bobe J."/>
            <person name="Postlethwait J.H."/>
            <person name="Berthelot C."/>
            <person name="Roest Crollius H."/>
            <person name="Guiguen Y."/>
        </authorList>
    </citation>
    <scope>NUCLEOTIDE SEQUENCE</scope>
    <source>
        <strain evidence="2">NC1722</strain>
    </source>
</reference>